<dbReference type="AlphaFoldDB" id="A0A1G7QDE5"/>
<protein>
    <submittedName>
        <fullName evidence="5">cAMP-binding domain of CRP or a regulatory subunit of cAMP-dependent protein kinases</fullName>
    </submittedName>
</protein>
<keyword evidence="3" id="KW-0804">Transcription</keyword>
<dbReference type="SUPFAM" id="SSF46785">
    <property type="entry name" value="Winged helix' DNA-binding domain"/>
    <property type="match status" value="1"/>
</dbReference>
<dbReference type="EMBL" id="LT629690">
    <property type="protein sequence ID" value="SDF96577.1"/>
    <property type="molecule type" value="Genomic_DNA"/>
</dbReference>
<reference evidence="5 6" key="1">
    <citation type="submission" date="2016-10" db="EMBL/GenBank/DDBJ databases">
        <authorList>
            <person name="de Groot N.N."/>
        </authorList>
    </citation>
    <scope>NUCLEOTIDE SEQUENCE [LARGE SCALE GENOMIC DNA]</scope>
    <source>
        <strain evidence="5 6">GAS232</strain>
    </source>
</reference>
<gene>
    <name evidence="5" type="ORF">SAMN05444167_3841</name>
</gene>
<dbReference type="PANTHER" id="PTHR24567:SF74">
    <property type="entry name" value="HTH-TYPE TRANSCRIPTIONAL REGULATOR ARCR"/>
    <property type="match status" value="1"/>
</dbReference>
<dbReference type="RefSeq" id="WP_083346576.1">
    <property type="nucleotide sequence ID" value="NZ_LT629690.1"/>
</dbReference>
<proteinExistence type="predicted"/>
<sequence>MPVSTGNHMLDAFSPALRAAIAGVAEPVSLPQSFHLATVEELQPYLYFITKGLCSMVISMQDGRTAEVAMCGKDGLAGSLSLLGPQCCAAATVMQVGGQALRVPRRSGEAWFLQSTEFRCYVLEWAQMAWNVSLQTSACGLLHHAESRLARWLLMSADRAESDQLYLTQEFLAEMLGTQRTTVASVASDLKRKGLIEYVRGNVKIINRSGLENAACECYEVSRKGIATLYRA</sequence>
<evidence type="ECO:0000313" key="5">
    <source>
        <dbReference type="EMBL" id="SDF96577.1"/>
    </source>
</evidence>
<dbReference type="Gene3D" id="1.10.10.10">
    <property type="entry name" value="Winged helix-like DNA-binding domain superfamily/Winged helix DNA-binding domain"/>
    <property type="match status" value="1"/>
</dbReference>
<feature type="domain" description="HTH crp-type" evidence="4">
    <location>
        <begin position="143"/>
        <end position="209"/>
    </location>
</feature>
<evidence type="ECO:0000259" key="4">
    <source>
        <dbReference type="PROSITE" id="PS51063"/>
    </source>
</evidence>
<keyword evidence="6" id="KW-1185">Reference proteome</keyword>
<accession>A0A1G7QDE5</accession>
<name>A0A1G7QDE5_9BACT</name>
<evidence type="ECO:0000256" key="2">
    <source>
        <dbReference type="ARBA" id="ARBA00023125"/>
    </source>
</evidence>
<evidence type="ECO:0000313" key="6">
    <source>
        <dbReference type="Proteomes" id="UP000182427"/>
    </source>
</evidence>
<keyword evidence="5" id="KW-0418">Kinase</keyword>
<dbReference type="GO" id="GO:0016301">
    <property type="term" value="F:kinase activity"/>
    <property type="evidence" value="ECO:0007669"/>
    <property type="project" value="UniProtKB-KW"/>
</dbReference>
<keyword evidence="1" id="KW-0805">Transcription regulation</keyword>
<dbReference type="GO" id="GO:0005829">
    <property type="term" value="C:cytosol"/>
    <property type="evidence" value="ECO:0007669"/>
    <property type="project" value="TreeGrafter"/>
</dbReference>
<dbReference type="PROSITE" id="PS51063">
    <property type="entry name" value="HTH_CRP_2"/>
    <property type="match status" value="1"/>
</dbReference>
<dbReference type="InterPro" id="IPR036388">
    <property type="entry name" value="WH-like_DNA-bd_sf"/>
</dbReference>
<dbReference type="Proteomes" id="UP000182427">
    <property type="component" value="Chromosome I"/>
</dbReference>
<dbReference type="InterPro" id="IPR050397">
    <property type="entry name" value="Env_Response_Regulators"/>
</dbReference>
<keyword evidence="2" id="KW-0238">DNA-binding</keyword>
<dbReference type="OrthoDB" id="7506088at2"/>
<keyword evidence="5" id="KW-0808">Transferase</keyword>
<dbReference type="InterPro" id="IPR036390">
    <property type="entry name" value="WH_DNA-bd_sf"/>
</dbReference>
<dbReference type="Gene3D" id="2.60.120.10">
    <property type="entry name" value="Jelly Rolls"/>
    <property type="match status" value="1"/>
</dbReference>
<dbReference type="PANTHER" id="PTHR24567">
    <property type="entry name" value="CRP FAMILY TRANSCRIPTIONAL REGULATORY PROTEIN"/>
    <property type="match status" value="1"/>
</dbReference>
<dbReference type="SUPFAM" id="SSF51206">
    <property type="entry name" value="cAMP-binding domain-like"/>
    <property type="match status" value="1"/>
</dbReference>
<dbReference type="InterPro" id="IPR014710">
    <property type="entry name" value="RmlC-like_jellyroll"/>
</dbReference>
<organism evidence="5 6">
    <name type="scientific">Terriglobus roseus</name>
    <dbReference type="NCBI Taxonomy" id="392734"/>
    <lineage>
        <taxon>Bacteria</taxon>
        <taxon>Pseudomonadati</taxon>
        <taxon>Acidobacteriota</taxon>
        <taxon>Terriglobia</taxon>
        <taxon>Terriglobales</taxon>
        <taxon>Acidobacteriaceae</taxon>
        <taxon>Terriglobus</taxon>
    </lineage>
</organism>
<dbReference type="GO" id="GO:0003700">
    <property type="term" value="F:DNA-binding transcription factor activity"/>
    <property type="evidence" value="ECO:0007669"/>
    <property type="project" value="TreeGrafter"/>
</dbReference>
<dbReference type="Pfam" id="PF13545">
    <property type="entry name" value="HTH_Crp_2"/>
    <property type="match status" value="1"/>
</dbReference>
<dbReference type="GO" id="GO:0003677">
    <property type="term" value="F:DNA binding"/>
    <property type="evidence" value="ECO:0007669"/>
    <property type="project" value="UniProtKB-KW"/>
</dbReference>
<dbReference type="InterPro" id="IPR018490">
    <property type="entry name" value="cNMP-bd_dom_sf"/>
</dbReference>
<dbReference type="InterPro" id="IPR012318">
    <property type="entry name" value="HTH_CRP"/>
</dbReference>
<evidence type="ECO:0000256" key="1">
    <source>
        <dbReference type="ARBA" id="ARBA00023015"/>
    </source>
</evidence>
<evidence type="ECO:0000256" key="3">
    <source>
        <dbReference type="ARBA" id="ARBA00023163"/>
    </source>
</evidence>